<comment type="caution">
    <text evidence="1">The sequence shown here is derived from an EMBL/GenBank/DDBJ whole genome shotgun (WGS) entry which is preliminary data.</text>
</comment>
<dbReference type="PANTHER" id="PTHR40257">
    <property type="match status" value="1"/>
</dbReference>
<reference evidence="1 2" key="1">
    <citation type="journal article" date="2018" name="Nat. Biotechnol.">
        <title>A standardized bacterial taxonomy based on genome phylogeny substantially revises the tree of life.</title>
        <authorList>
            <person name="Parks D.H."/>
            <person name="Chuvochina M."/>
            <person name="Waite D.W."/>
            <person name="Rinke C."/>
            <person name="Skarshewski A."/>
            <person name="Chaumeil P.A."/>
            <person name="Hugenholtz P."/>
        </authorList>
    </citation>
    <scope>NUCLEOTIDE SEQUENCE [LARGE SCALE GENOMIC DNA]</scope>
    <source>
        <strain evidence="1">UBA9015</strain>
    </source>
</reference>
<evidence type="ECO:0008006" key="3">
    <source>
        <dbReference type="Google" id="ProtNLM"/>
    </source>
</evidence>
<proteinExistence type="predicted"/>
<organism evidence="1 2">
    <name type="scientific">Sphingomonas bacterium</name>
    <dbReference type="NCBI Taxonomy" id="1895847"/>
    <lineage>
        <taxon>Bacteria</taxon>
        <taxon>Pseudomonadati</taxon>
        <taxon>Pseudomonadota</taxon>
        <taxon>Alphaproteobacteria</taxon>
        <taxon>Sphingomonadales</taxon>
        <taxon>Sphingomonadaceae</taxon>
        <taxon>Sphingomonas</taxon>
    </lineage>
</organism>
<dbReference type="AlphaFoldDB" id="A0A3D0WD50"/>
<dbReference type="PANTHER" id="PTHR40257:SF1">
    <property type="entry name" value="DUF1330 DOMAIN-CONTAINING PROTEIN"/>
    <property type="match status" value="1"/>
</dbReference>
<sequence>MTTGLELEEAQLLHAAERVGDGPVVMLNLLRFRPVPDYPDGFEGARAAVSRQGYYENYVGGFRAACVEAGVAPEVIYVGRHVAGDLISGIEDDWDEIALVRYPSFTDFRRIIATQTYAGEARPHRLAVLAKWRFSLTQAR</sequence>
<name>A0A3D0WD50_9SPHN</name>
<dbReference type="Proteomes" id="UP000262699">
    <property type="component" value="Unassembled WGS sequence"/>
</dbReference>
<evidence type="ECO:0000313" key="2">
    <source>
        <dbReference type="Proteomes" id="UP000262699"/>
    </source>
</evidence>
<accession>A0A3D0WD50</accession>
<evidence type="ECO:0000313" key="1">
    <source>
        <dbReference type="EMBL" id="HCB75693.1"/>
    </source>
</evidence>
<dbReference type="EMBL" id="DOYJ01000163">
    <property type="protein sequence ID" value="HCB75693.1"/>
    <property type="molecule type" value="Genomic_DNA"/>
</dbReference>
<protein>
    <recommendedName>
        <fullName evidence="3">DUF1330 domain-containing protein</fullName>
    </recommendedName>
</protein>
<dbReference type="Gene3D" id="3.30.70.100">
    <property type="match status" value="1"/>
</dbReference>
<gene>
    <name evidence="1" type="ORF">DEP91_05890</name>
</gene>